<name>A0A246B9A6_9FLAO</name>
<feature type="transmembrane region" description="Helical" evidence="5">
    <location>
        <begin position="107"/>
        <end position="131"/>
    </location>
</feature>
<dbReference type="SUPFAM" id="SSF103473">
    <property type="entry name" value="MFS general substrate transporter"/>
    <property type="match status" value="1"/>
</dbReference>
<keyword evidence="4 5" id="KW-0472">Membrane</keyword>
<organism evidence="6 7">
    <name type="scientific">Kaistella haifensis DSM 19056</name>
    <dbReference type="NCBI Taxonomy" id="1450526"/>
    <lineage>
        <taxon>Bacteria</taxon>
        <taxon>Pseudomonadati</taxon>
        <taxon>Bacteroidota</taxon>
        <taxon>Flavobacteriia</taxon>
        <taxon>Flavobacteriales</taxon>
        <taxon>Weeksellaceae</taxon>
        <taxon>Chryseobacterium group</taxon>
        <taxon>Kaistella</taxon>
    </lineage>
</organism>
<dbReference type="PANTHER" id="PTHR23501:SF5">
    <property type="entry name" value="TRANSPORT PROTEIN"/>
    <property type="match status" value="1"/>
</dbReference>
<dbReference type="Pfam" id="PF07690">
    <property type="entry name" value="MFS_1"/>
    <property type="match status" value="1"/>
</dbReference>
<comment type="caution">
    <text evidence="6">The sequence shown here is derived from an EMBL/GenBank/DDBJ whole genome shotgun (WGS) entry which is preliminary data.</text>
</comment>
<reference evidence="6 7" key="1">
    <citation type="submission" date="2014-01" db="EMBL/GenBank/DDBJ databases">
        <authorList>
            <consortium name="Genome Consortium for Active Teaching"/>
            <person name="Sontag T.C."/>
            <person name="Newman J.D."/>
        </authorList>
    </citation>
    <scope>NUCLEOTIDE SEQUENCE [LARGE SCALE GENOMIC DNA]</scope>
    <source>
        <strain evidence="6 7">DSM 19056</strain>
    </source>
</reference>
<protein>
    <submittedName>
        <fullName evidence="6">MFS transporter</fullName>
    </submittedName>
</protein>
<dbReference type="AlphaFoldDB" id="A0A246B9A6"/>
<feature type="transmembrane region" description="Helical" evidence="5">
    <location>
        <begin position="143"/>
        <end position="161"/>
    </location>
</feature>
<accession>A0A246B9A6</accession>
<keyword evidence="7" id="KW-1185">Reference proteome</keyword>
<dbReference type="Gene3D" id="1.20.1250.20">
    <property type="entry name" value="MFS general substrate transporter like domains"/>
    <property type="match status" value="1"/>
</dbReference>
<feature type="transmembrane region" description="Helical" evidence="5">
    <location>
        <begin position="84"/>
        <end position="101"/>
    </location>
</feature>
<feature type="transmembrane region" description="Helical" evidence="5">
    <location>
        <begin position="312"/>
        <end position="330"/>
    </location>
</feature>
<proteinExistence type="predicted"/>
<feature type="transmembrane region" description="Helical" evidence="5">
    <location>
        <begin position="12"/>
        <end position="36"/>
    </location>
</feature>
<dbReference type="InterPro" id="IPR011701">
    <property type="entry name" value="MFS"/>
</dbReference>
<feature type="transmembrane region" description="Helical" evidence="5">
    <location>
        <begin position="367"/>
        <end position="392"/>
    </location>
</feature>
<evidence type="ECO:0000256" key="1">
    <source>
        <dbReference type="ARBA" id="ARBA00004141"/>
    </source>
</evidence>
<evidence type="ECO:0000256" key="2">
    <source>
        <dbReference type="ARBA" id="ARBA00022692"/>
    </source>
</evidence>
<dbReference type="GO" id="GO:0005886">
    <property type="term" value="C:plasma membrane"/>
    <property type="evidence" value="ECO:0007669"/>
    <property type="project" value="TreeGrafter"/>
</dbReference>
<dbReference type="PANTHER" id="PTHR23501">
    <property type="entry name" value="MAJOR FACILITATOR SUPERFAMILY"/>
    <property type="match status" value="1"/>
</dbReference>
<comment type="subcellular location">
    <subcellularLocation>
        <location evidence="1">Membrane</location>
        <topology evidence="1">Multi-pass membrane protein</topology>
    </subcellularLocation>
</comment>
<feature type="transmembrane region" description="Helical" evidence="5">
    <location>
        <begin position="56"/>
        <end position="72"/>
    </location>
</feature>
<feature type="transmembrane region" description="Helical" evidence="5">
    <location>
        <begin position="342"/>
        <end position="361"/>
    </location>
</feature>
<dbReference type="RefSeq" id="WP_031504081.1">
    <property type="nucleotide sequence ID" value="NZ_JASZ02000014.1"/>
</dbReference>
<feature type="transmembrane region" description="Helical" evidence="5">
    <location>
        <begin position="204"/>
        <end position="228"/>
    </location>
</feature>
<dbReference type="Proteomes" id="UP000197587">
    <property type="component" value="Unassembled WGS sequence"/>
</dbReference>
<evidence type="ECO:0000256" key="5">
    <source>
        <dbReference type="SAM" id="Phobius"/>
    </source>
</evidence>
<feature type="transmembrane region" description="Helical" evidence="5">
    <location>
        <begin position="240"/>
        <end position="260"/>
    </location>
</feature>
<evidence type="ECO:0000256" key="4">
    <source>
        <dbReference type="ARBA" id="ARBA00023136"/>
    </source>
</evidence>
<evidence type="ECO:0000256" key="3">
    <source>
        <dbReference type="ARBA" id="ARBA00022989"/>
    </source>
</evidence>
<evidence type="ECO:0000313" key="7">
    <source>
        <dbReference type="Proteomes" id="UP000197587"/>
    </source>
</evidence>
<feature type="transmembrane region" description="Helical" evidence="5">
    <location>
        <begin position="472"/>
        <end position="493"/>
    </location>
</feature>
<dbReference type="GO" id="GO:0022857">
    <property type="term" value="F:transmembrane transporter activity"/>
    <property type="evidence" value="ECO:0007669"/>
    <property type="project" value="InterPro"/>
</dbReference>
<feature type="transmembrane region" description="Helical" evidence="5">
    <location>
        <begin position="281"/>
        <end position="306"/>
    </location>
</feature>
<dbReference type="EMBL" id="JASZ02000014">
    <property type="protein sequence ID" value="OWK98091.1"/>
    <property type="molecule type" value="Genomic_DNA"/>
</dbReference>
<reference evidence="6 7" key="2">
    <citation type="submission" date="2017-05" db="EMBL/GenBank/DDBJ databases">
        <title>Genome of Chryseobacterium haifense.</title>
        <authorList>
            <person name="Newman J.D."/>
        </authorList>
    </citation>
    <scope>NUCLEOTIDE SEQUENCE [LARGE SCALE GENOMIC DNA]</scope>
    <source>
        <strain evidence="6 7">DSM 19056</strain>
    </source>
</reference>
<evidence type="ECO:0000313" key="6">
    <source>
        <dbReference type="EMBL" id="OWK98091.1"/>
    </source>
</evidence>
<feature type="transmembrane region" description="Helical" evidence="5">
    <location>
        <begin position="404"/>
        <end position="427"/>
    </location>
</feature>
<sequence>MSQYNQGLFHSWVPKPIMLLLIMVISIVLFGVTAVYTSNIPFLVGATGALTEDYMWAYYAGVIGMGLAMPLVIRLKARFRTKEIMVTTLTGMAFLFVVMGNTDQPEIIIGASFLISFLRMVGMMEVILPLMFILSADGNRGRFYAVFYTVVLGITQVSSYYVASLSMEYSWQYAYLLIAAVCLATALICVVFQHNQRFMKKVPLHYIDWLGMLLFVISFMFLGYIFSFGKQQAWFASDKIKWATIAFSVTFLLFILRMQIIKRPFISLKAFSKSNVRHGMLMLLFLGMYLGTTTLQNIFAVGVLGYNHLSNASLNLMIFPGLLIGAVVSAKWFNQSMHIRMLMFTGFAAYLMYVIVMYFSMVPEFNYASWLLPMFFKGYGMGVLFIVIWYYTFDKLGMTELLSAIGIIVLWRTFITVGIFSALFSWMQYQLQLQSLGNLAVYLDDVTLLSPGSGVNLRSIQINAVLAANKTLYGYIILAGMGVLVYVLFHHFGKIRYRLLRIRIDRAGKLWMSRKNRRRMQKELETGEI</sequence>
<keyword evidence="2 5" id="KW-0812">Transmembrane</keyword>
<feature type="transmembrane region" description="Helical" evidence="5">
    <location>
        <begin position="173"/>
        <end position="192"/>
    </location>
</feature>
<keyword evidence="3 5" id="KW-1133">Transmembrane helix</keyword>
<dbReference type="InterPro" id="IPR036259">
    <property type="entry name" value="MFS_trans_sf"/>
</dbReference>
<gene>
    <name evidence="6" type="ORF">AP75_07875</name>
</gene>